<keyword evidence="2" id="KW-0732">Signal</keyword>
<dbReference type="EMBL" id="CP042188">
    <property type="protein sequence ID" value="QDS70144.1"/>
    <property type="molecule type" value="Genomic_DNA"/>
</dbReference>
<protein>
    <recommendedName>
        <fullName evidence="5">Hydrophobin</fullName>
    </recommendedName>
</protein>
<evidence type="ECO:0000313" key="4">
    <source>
        <dbReference type="Proteomes" id="UP000316270"/>
    </source>
</evidence>
<proteinExistence type="predicted"/>
<evidence type="ECO:0008006" key="5">
    <source>
        <dbReference type="Google" id="ProtNLM"/>
    </source>
</evidence>
<keyword evidence="4" id="KW-1185">Reference proteome</keyword>
<feature type="chain" id="PRO_5022088764" description="Hydrophobin" evidence="2">
    <location>
        <begin position="18"/>
        <end position="109"/>
    </location>
</feature>
<evidence type="ECO:0000256" key="1">
    <source>
        <dbReference type="SAM" id="MobiDB-lite"/>
    </source>
</evidence>
<dbReference type="AlphaFoldDB" id="A0A517L3D4"/>
<evidence type="ECO:0000313" key="3">
    <source>
        <dbReference type="EMBL" id="QDS70144.1"/>
    </source>
</evidence>
<dbReference type="OrthoDB" id="4808771at2759"/>
<gene>
    <name evidence="3" type="ORF">FKW77_005803</name>
</gene>
<feature type="region of interest" description="Disordered" evidence="1">
    <location>
        <begin position="17"/>
        <end position="41"/>
    </location>
</feature>
<dbReference type="Proteomes" id="UP000316270">
    <property type="component" value="Chromosome 4"/>
</dbReference>
<accession>A0A517L3D4</accession>
<reference evidence="3 4" key="1">
    <citation type="submission" date="2019-07" db="EMBL/GenBank/DDBJ databases">
        <title>Finished genome of Venturia effusa.</title>
        <authorList>
            <person name="Young C.A."/>
            <person name="Cox M.P."/>
            <person name="Ganley A.R.D."/>
            <person name="David W.J."/>
        </authorList>
    </citation>
    <scope>NUCLEOTIDE SEQUENCE [LARGE SCALE GENOMIC DNA]</scope>
    <source>
        <strain evidence="4">albino</strain>
    </source>
</reference>
<organism evidence="3 4">
    <name type="scientific">Venturia effusa</name>
    <dbReference type="NCBI Taxonomy" id="50376"/>
    <lineage>
        <taxon>Eukaryota</taxon>
        <taxon>Fungi</taxon>
        <taxon>Dikarya</taxon>
        <taxon>Ascomycota</taxon>
        <taxon>Pezizomycotina</taxon>
        <taxon>Dothideomycetes</taxon>
        <taxon>Pleosporomycetidae</taxon>
        <taxon>Venturiales</taxon>
        <taxon>Venturiaceae</taxon>
        <taxon>Venturia</taxon>
    </lineage>
</organism>
<feature type="compositionally biased region" description="Basic and acidic residues" evidence="1">
    <location>
        <begin position="19"/>
        <end position="29"/>
    </location>
</feature>
<name>A0A517L3D4_9PEZI</name>
<evidence type="ECO:0000256" key="2">
    <source>
        <dbReference type="SAM" id="SignalP"/>
    </source>
</evidence>
<sequence>MRLSIISLLALAATGLATDPDKDPKDKPKTPAKKPKPSADPECEYKWVDYTSDCHQGNDLFCDGNGENTGCLTPTSPSLDDYANWLNVDSCVGKKKMDSCKQYHCCKKR</sequence>
<feature type="signal peptide" evidence="2">
    <location>
        <begin position="1"/>
        <end position="17"/>
    </location>
</feature>